<organism evidence="7 8">
    <name type="scientific">Gymnopus androsaceus JB14</name>
    <dbReference type="NCBI Taxonomy" id="1447944"/>
    <lineage>
        <taxon>Eukaryota</taxon>
        <taxon>Fungi</taxon>
        <taxon>Dikarya</taxon>
        <taxon>Basidiomycota</taxon>
        <taxon>Agaricomycotina</taxon>
        <taxon>Agaricomycetes</taxon>
        <taxon>Agaricomycetidae</taxon>
        <taxon>Agaricales</taxon>
        <taxon>Marasmiineae</taxon>
        <taxon>Omphalotaceae</taxon>
        <taxon>Gymnopus</taxon>
    </lineage>
</organism>
<dbReference type="Gene3D" id="3.30.465.10">
    <property type="match status" value="1"/>
</dbReference>
<sequence>MLSLRLSSALCCLTALLSTAQAQASGLSTNASTSITPPLKPANSSRSFGPQYAIGVNSAWNAFNNEVNFQPACVVFAAKAEHVQVAMKAIFDNDVDYAVQAGGHSAMKGWNNVEEGKDTITLLPGIHWGNAVADLAPLGVAPVGGRINDVGTGLLLGGGLSYLSASFGYAADTFVSLDVVLVNGTLVTATVDNEYADLFRALKGGANRFGIVTKYEVAGCAYWDSGPRKTSIVSQLVIRSCYSKQWHTMLKKSMIQMQLLHRSTKLSQKCFPYPSQQRRLDLSHTRRFPNEILDSVTIVGQTFGAGVLAGMSGSFTSSNPYIETLRLFNNFTTTYASSGQISDVTLAFTPILDAQIRIGLARGGNAISPLLGDGGFNAIQFAVSYSEGVIDIPTDIEQGREYFLENIPNTPGLPLYINECDSKQLVFETYGGFEFLKTVYAKYDPTRFNVRHTQGPLGL</sequence>
<keyword evidence="3" id="KW-0274">FAD</keyword>
<evidence type="ECO:0000256" key="5">
    <source>
        <dbReference type="SAM" id="SignalP"/>
    </source>
</evidence>
<feature type="domain" description="FAD linked oxidase N-terminal" evidence="6">
    <location>
        <begin position="106"/>
        <end position="189"/>
    </location>
</feature>
<feature type="chain" id="PRO_5025429290" evidence="5">
    <location>
        <begin position="23"/>
        <end position="459"/>
    </location>
</feature>
<dbReference type="Proteomes" id="UP000799118">
    <property type="component" value="Unassembled WGS sequence"/>
</dbReference>
<dbReference type="EMBL" id="ML769495">
    <property type="protein sequence ID" value="KAE9397561.1"/>
    <property type="molecule type" value="Genomic_DNA"/>
</dbReference>
<keyword evidence="2" id="KW-0285">Flavoprotein</keyword>
<keyword evidence="8" id="KW-1185">Reference proteome</keyword>
<dbReference type="InterPro" id="IPR016169">
    <property type="entry name" value="FAD-bd_PCMH_sub2"/>
</dbReference>
<dbReference type="InterPro" id="IPR050416">
    <property type="entry name" value="FAD-linked_Oxidoreductase"/>
</dbReference>
<comment type="similarity">
    <text evidence="1">Belongs to the oxygen-dependent FAD-linked oxidoreductase family.</text>
</comment>
<evidence type="ECO:0000256" key="2">
    <source>
        <dbReference type="ARBA" id="ARBA00022630"/>
    </source>
</evidence>
<evidence type="ECO:0000259" key="6">
    <source>
        <dbReference type="Pfam" id="PF01565"/>
    </source>
</evidence>
<dbReference type="AlphaFoldDB" id="A0A6A4HJ54"/>
<keyword evidence="5" id="KW-0732">Signal</keyword>
<protein>
    <submittedName>
        <fullName evidence="7">FAD-binding domain-containing protein</fullName>
    </submittedName>
</protein>
<dbReference type="InterPro" id="IPR006094">
    <property type="entry name" value="Oxid_FAD_bind_N"/>
</dbReference>
<gene>
    <name evidence="7" type="ORF">BT96DRAFT_940821</name>
</gene>
<evidence type="ECO:0000256" key="3">
    <source>
        <dbReference type="ARBA" id="ARBA00022827"/>
    </source>
</evidence>
<reference evidence="7" key="1">
    <citation type="journal article" date="2019" name="Environ. Microbiol.">
        <title>Fungal ecological strategies reflected in gene transcription - a case study of two litter decomposers.</title>
        <authorList>
            <person name="Barbi F."/>
            <person name="Kohler A."/>
            <person name="Barry K."/>
            <person name="Baskaran P."/>
            <person name="Daum C."/>
            <person name="Fauchery L."/>
            <person name="Ihrmark K."/>
            <person name="Kuo A."/>
            <person name="LaButti K."/>
            <person name="Lipzen A."/>
            <person name="Morin E."/>
            <person name="Grigoriev I.V."/>
            <person name="Henrissat B."/>
            <person name="Lindahl B."/>
            <person name="Martin F."/>
        </authorList>
    </citation>
    <scope>NUCLEOTIDE SEQUENCE</scope>
    <source>
        <strain evidence="7">JB14</strain>
    </source>
</reference>
<dbReference type="OrthoDB" id="2151789at2759"/>
<keyword evidence="4" id="KW-0560">Oxidoreductase</keyword>
<feature type="signal peptide" evidence="5">
    <location>
        <begin position="1"/>
        <end position="22"/>
    </location>
</feature>
<accession>A0A6A4HJ54</accession>
<proteinExistence type="inferred from homology"/>
<evidence type="ECO:0000256" key="4">
    <source>
        <dbReference type="ARBA" id="ARBA00023002"/>
    </source>
</evidence>
<dbReference type="GO" id="GO:0016491">
    <property type="term" value="F:oxidoreductase activity"/>
    <property type="evidence" value="ECO:0007669"/>
    <property type="project" value="UniProtKB-KW"/>
</dbReference>
<name>A0A6A4HJ54_9AGAR</name>
<dbReference type="SUPFAM" id="SSF56176">
    <property type="entry name" value="FAD-binding/transporter-associated domain-like"/>
    <property type="match status" value="1"/>
</dbReference>
<dbReference type="InterPro" id="IPR036318">
    <property type="entry name" value="FAD-bd_PCMH-like_sf"/>
</dbReference>
<dbReference type="PANTHER" id="PTHR42973">
    <property type="entry name" value="BINDING OXIDOREDUCTASE, PUTATIVE (AFU_ORTHOLOGUE AFUA_1G17690)-RELATED"/>
    <property type="match status" value="1"/>
</dbReference>
<dbReference type="PANTHER" id="PTHR42973:SF13">
    <property type="entry name" value="FAD-BINDING PCMH-TYPE DOMAIN-CONTAINING PROTEIN"/>
    <property type="match status" value="1"/>
</dbReference>
<dbReference type="Pfam" id="PF01565">
    <property type="entry name" value="FAD_binding_4"/>
    <property type="match status" value="1"/>
</dbReference>
<evidence type="ECO:0000313" key="8">
    <source>
        <dbReference type="Proteomes" id="UP000799118"/>
    </source>
</evidence>
<evidence type="ECO:0000313" key="7">
    <source>
        <dbReference type="EMBL" id="KAE9397561.1"/>
    </source>
</evidence>
<evidence type="ECO:0000256" key="1">
    <source>
        <dbReference type="ARBA" id="ARBA00005466"/>
    </source>
</evidence>
<dbReference type="GO" id="GO:0050660">
    <property type="term" value="F:flavin adenine dinucleotide binding"/>
    <property type="evidence" value="ECO:0007669"/>
    <property type="project" value="InterPro"/>
</dbReference>